<dbReference type="RefSeq" id="XP_056750531.1">
    <property type="nucleotide sequence ID" value="XM_056898455.1"/>
</dbReference>
<keyword evidence="3" id="KW-1185">Reference proteome</keyword>
<feature type="compositionally biased region" description="Polar residues" evidence="1">
    <location>
        <begin position="60"/>
        <end position="71"/>
    </location>
</feature>
<evidence type="ECO:0000256" key="1">
    <source>
        <dbReference type="SAM" id="MobiDB-lite"/>
    </source>
</evidence>
<name>A0AAD6DYZ7_9EURO</name>
<protein>
    <submittedName>
        <fullName evidence="2">Uncharacterized protein</fullName>
    </submittedName>
</protein>
<dbReference type="GeneID" id="81588697"/>
<organism evidence="2 3">
    <name type="scientific">Penicillium hordei</name>
    <dbReference type="NCBI Taxonomy" id="40994"/>
    <lineage>
        <taxon>Eukaryota</taxon>
        <taxon>Fungi</taxon>
        <taxon>Dikarya</taxon>
        <taxon>Ascomycota</taxon>
        <taxon>Pezizomycotina</taxon>
        <taxon>Eurotiomycetes</taxon>
        <taxon>Eurotiomycetidae</taxon>
        <taxon>Eurotiales</taxon>
        <taxon>Aspergillaceae</taxon>
        <taxon>Penicillium</taxon>
    </lineage>
</organism>
<evidence type="ECO:0000313" key="2">
    <source>
        <dbReference type="EMBL" id="KAJ5597314.1"/>
    </source>
</evidence>
<proteinExistence type="predicted"/>
<dbReference type="AlphaFoldDB" id="A0AAD6DYZ7"/>
<comment type="caution">
    <text evidence="2">The sequence shown here is derived from an EMBL/GenBank/DDBJ whole genome shotgun (WGS) entry which is preliminary data.</text>
</comment>
<gene>
    <name evidence="2" type="ORF">N7537_007398</name>
</gene>
<feature type="region of interest" description="Disordered" evidence="1">
    <location>
        <begin position="50"/>
        <end position="71"/>
    </location>
</feature>
<evidence type="ECO:0000313" key="3">
    <source>
        <dbReference type="Proteomes" id="UP001213799"/>
    </source>
</evidence>
<dbReference type="EMBL" id="JAQJAE010000004">
    <property type="protein sequence ID" value="KAJ5597314.1"/>
    <property type="molecule type" value="Genomic_DNA"/>
</dbReference>
<sequence length="71" mass="8317">MGSSQLDWNSNHEFFKFTRGRFIVDEVENFPNRDIKFDMNRLARVDQTRSEPLKAFPSRSMPTAYSTKPSS</sequence>
<dbReference type="Proteomes" id="UP001213799">
    <property type="component" value="Unassembled WGS sequence"/>
</dbReference>
<accession>A0AAD6DYZ7</accession>
<reference evidence="2" key="1">
    <citation type="journal article" date="2023" name="IMA Fungus">
        <title>Comparative genomic study of the Penicillium genus elucidates a diverse pangenome and 15 lateral gene transfer events.</title>
        <authorList>
            <person name="Petersen C."/>
            <person name="Sorensen T."/>
            <person name="Nielsen M.R."/>
            <person name="Sondergaard T.E."/>
            <person name="Sorensen J.L."/>
            <person name="Fitzpatrick D.A."/>
            <person name="Frisvad J.C."/>
            <person name="Nielsen K.L."/>
        </authorList>
    </citation>
    <scope>NUCLEOTIDE SEQUENCE</scope>
    <source>
        <strain evidence="2">IBT 12815</strain>
    </source>
</reference>
<reference evidence="2" key="2">
    <citation type="submission" date="2023-01" db="EMBL/GenBank/DDBJ databases">
        <authorList>
            <person name="Petersen C."/>
        </authorList>
    </citation>
    <scope>NUCLEOTIDE SEQUENCE</scope>
    <source>
        <strain evidence="2">IBT 12815</strain>
    </source>
</reference>